<evidence type="ECO:0000313" key="4">
    <source>
        <dbReference type="EMBL" id="VAX07437.1"/>
    </source>
</evidence>
<dbReference type="Gene3D" id="3.40.50.150">
    <property type="entry name" value="Vaccinia Virus protein VP39"/>
    <property type="match status" value="1"/>
</dbReference>
<proteinExistence type="inferred from homology"/>
<dbReference type="EMBL" id="UOFX01000024">
    <property type="protein sequence ID" value="VAX07437.1"/>
    <property type="molecule type" value="Genomic_DNA"/>
</dbReference>
<dbReference type="PANTHER" id="PTHR31760:SF0">
    <property type="entry name" value="S-ADENOSYL-L-METHIONINE-DEPENDENT METHYLTRANSFERASES SUPERFAMILY PROTEIN"/>
    <property type="match status" value="1"/>
</dbReference>
<keyword evidence="2" id="KW-0698">rRNA processing</keyword>
<protein>
    <submittedName>
        <fullName evidence="4">16S rRNA (Guanine(527)-N(7))-methyltransferase</fullName>
        <ecNumber evidence="4">2.1.1.170</ecNumber>
    </submittedName>
</protein>
<name>A0A3B1BRY3_9ZZZZ</name>
<organism evidence="4">
    <name type="scientific">hydrothermal vent metagenome</name>
    <dbReference type="NCBI Taxonomy" id="652676"/>
    <lineage>
        <taxon>unclassified sequences</taxon>
        <taxon>metagenomes</taxon>
        <taxon>ecological metagenomes</taxon>
    </lineage>
</organism>
<keyword evidence="1" id="KW-0963">Cytoplasm</keyword>
<evidence type="ECO:0000256" key="3">
    <source>
        <dbReference type="ARBA" id="ARBA00022679"/>
    </source>
</evidence>
<evidence type="ECO:0000256" key="2">
    <source>
        <dbReference type="ARBA" id="ARBA00022552"/>
    </source>
</evidence>
<evidence type="ECO:0000256" key="1">
    <source>
        <dbReference type="ARBA" id="ARBA00022490"/>
    </source>
</evidence>
<dbReference type="Pfam" id="PF02527">
    <property type="entry name" value="GidB"/>
    <property type="match status" value="1"/>
</dbReference>
<dbReference type="PIRSF" id="PIRSF003078">
    <property type="entry name" value="GidB"/>
    <property type="match status" value="1"/>
</dbReference>
<gene>
    <name evidence="4" type="ORF">MNBD_GAMMA26-730</name>
</gene>
<keyword evidence="3 4" id="KW-0808">Transferase</keyword>
<keyword evidence="4" id="KW-0489">Methyltransferase</keyword>
<dbReference type="SUPFAM" id="SSF53335">
    <property type="entry name" value="S-adenosyl-L-methionine-dependent methyltransferases"/>
    <property type="match status" value="1"/>
</dbReference>
<dbReference type="InterPro" id="IPR003682">
    <property type="entry name" value="rRNA_ssu_MeTfrase_G"/>
</dbReference>
<dbReference type="GO" id="GO:0070043">
    <property type="term" value="F:rRNA (guanine-N7-)-methyltransferase activity"/>
    <property type="evidence" value="ECO:0007669"/>
    <property type="project" value="TreeGrafter"/>
</dbReference>
<dbReference type="CDD" id="cd02440">
    <property type="entry name" value="AdoMet_MTases"/>
    <property type="match status" value="1"/>
</dbReference>
<dbReference type="GO" id="GO:0005829">
    <property type="term" value="C:cytosol"/>
    <property type="evidence" value="ECO:0007669"/>
    <property type="project" value="TreeGrafter"/>
</dbReference>
<dbReference type="AlphaFoldDB" id="A0A3B1BRY3"/>
<dbReference type="InterPro" id="IPR029063">
    <property type="entry name" value="SAM-dependent_MTases_sf"/>
</dbReference>
<dbReference type="NCBIfam" id="TIGR00138">
    <property type="entry name" value="rsmG_gidB"/>
    <property type="match status" value="1"/>
</dbReference>
<dbReference type="HAMAP" id="MF_00074">
    <property type="entry name" value="16SrRNA_methyltr_G"/>
    <property type="match status" value="1"/>
</dbReference>
<reference evidence="4" key="1">
    <citation type="submission" date="2018-06" db="EMBL/GenBank/DDBJ databases">
        <authorList>
            <person name="Zhirakovskaya E."/>
        </authorList>
    </citation>
    <scope>NUCLEOTIDE SEQUENCE</scope>
</reference>
<sequence>MTESDINSACRQSLASGIAGLKLEVTSEQQGLLLRYITLLHHWNRAFNLTAVRGLAEMVPRHLLDSLAVSPYLHGSNILDVGTGPGLPGIPLAIIYPEMHFTLLDSNGKKIRFVRQAVMELGLPNIQTEQVRVEAFDPPQPFDTIVTRAFAALSETLALTSHLQAPGGRLVAMKSRQIQEELGATDLVGLAFDLIPLQVPQLDRERHVVLLDW</sequence>
<dbReference type="EC" id="2.1.1.170" evidence="4"/>
<dbReference type="PANTHER" id="PTHR31760">
    <property type="entry name" value="S-ADENOSYL-L-METHIONINE-DEPENDENT METHYLTRANSFERASES SUPERFAMILY PROTEIN"/>
    <property type="match status" value="1"/>
</dbReference>
<accession>A0A3B1BRY3</accession>